<evidence type="ECO:0000256" key="1">
    <source>
        <dbReference type="ARBA" id="ARBA00000085"/>
    </source>
</evidence>
<dbReference type="CDD" id="cd00130">
    <property type="entry name" value="PAS"/>
    <property type="match status" value="1"/>
</dbReference>
<evidence type="ECO:0000313" key="9">
    <source>
        <dbReference type="Proteomes" id="UP000436138"/>
    </source>
</evidence>
<dbReference type="PROSITE" id="PS50921">
    <property type="entry name" value="ANTAR"/>
    <property type="match status" value="1"/>
</dbReference>
<dbReference type="GO" id="GO:0003723">
    <property type="term" value="F:RNA binding"/>
    <property type="evidence" value="ECO:0007669"/>
    <property type="project" value="InterPro"/>
</dbReference>
<sequence length="276" mass="30515">MRPVAGACRSLQGCSRPPGRQVIRTFIRTRMASPLRTSLTLSMGRRSVPPDVGARPFGREERIVSADSIPIGNEADEPTGVFVYRVAENSWWWSDEMYRLYGYAPDSVEPTNELFHEHQHPDDRETVEKALAAVMADGKPFGCYHRIMDTTGAEHAVVLVADGRTDDTGSVVTLRGFVLDVTEPVARHARDLASEDISKARGSQEDIDLARGILMAQYGVAADVALRVLRRQSQYTNRKLRELAQDLVAAAPTPADEPQHDVKHRIGAVLYPQGVD</sequence>
<dbReference type="GO" id="GO:0004673">
    <property type="term" value="F:protein histidine kinase activity"/>
    <property type="evidence" value="ECO:0007669"/>
    <property type="project" value="UniProtKB-EC"/>
</dbReference>
<dbReference type="SUPFAM" id="SSF55785">
    <property type="entry name" value="PYP-like sensor domain (PAS domain)"/>
    <property type="match status" value="1"/>
</dbReference>
<evidence type="ECO:0000256" key="4">
    <source>
        <dbReference type="ARBA" id="ARBA00022679"/>
    </source>
</evidence>
<evidence type="ECO:0000256" key="3">
    <source>
        <dbReference type="ARBA" id="ARBA00022553"/>
    </source>
</evidence>
<evidence type="ECO:0000256" key="5">
    <source>
        <dbReference type="ARBA" id="ARBA00022777"/>
    </source>
</evidence>
<evidence type="ECO:0000256" key="2">
    <source>
        <dbReference type="ARBA" id="ARBA00012438"/>
    </source>
</evidence>
<gene>
    <name evidence="8" type="ORF">GQF42_42660</name>
</gene>
<dbReference type="EC" id="2.7.13.3" evidence="2"/>
<dbReference type="Pfam" id="PF03861">
    <property type="entry name" value="ANTAR"/>
    <property type="match status" value="1"/>
</dbReference>
<keyword evidence="3" id="KW-0597">Phosphoprotein</keyword>
<dbReference type="Pfam" id="PF08447">
    <property type="entry name" value="PAS_3"/>
    <property type="match status" value="1"/>
</dbReference>
<evidence type="ECO:0000259" key="6">
    <source>
        <dbReference type="PROSITE" id="PS50112"/>
    </source>
</evidence>
<dbReference type="InterPro" id="IPR013655">
    <property type="entry name" value="PAS_fold_3"/>
</dbReference>
<keyword evidence="9" id="KW-1185">Reference proteome</keyword>
<organism evidence="8 9">
    <name type="scientific">Streptomyces broussonetiae</name>
    <dbReference type="NCBI Taxonomy" id="2686304"/>
    <lineage>
        <taxon>Bacteria</taxon>
        <taxon>Bacillati</taxon>
        <taxon>Actinomycetota</taxon>
        <taxon>Actinomycetes</taxon>
        <taxon>Kitasatosporales</taxon>
        <taxon>Streptomycetaceae</taxon>
        <taxon>Streptomyces</taxon>
    </lineage>
</organism>
<reference evidence="8 9" key="1">
    <citation type="submission" date="2019-12" db="EMBL/GenBank/DDBJ databases">
        <title>Streptomyces sp. strain T44 isolated from rhizosphere soil of Broussonetia papyrifera.</title>
        <authorList>
            <person name="Mo P."/>
        </authorList>
    </citation>
    <scope>NUCLEOTIDE SEQUENCE [LARGE SCALE GENOMIC DNA]</scope>
    <source>
        <strain evidence="8 9">T44</strain>
    </source>
</reference>
<dbReference type="InterPro" id="IPR035965">
    <property type="entry name" value="PAS-like_dom_sf"/>
</dbReference>
<dbReference type="InterPro" id="IPR036388">
    <property type="entry name" value="WH-like_DNA-bd_sf"/>
</dbReference>
<dbReference type="InterPro" id="IPR005561">
    <property type="entry name" value="ANTAR"/>
</dbReference>
<dbReference type="Gene3D" id="3.30.450.20">
    <property type="entry name" value="PAS domain"/>
    <property type="match status" value="1"/>
</dbReference>
<dbReference type="InterPro" id="IPR000014">
    <property type="entry name" value="PAS"/>
</dbReference>
<name>A0A6I6NJA1_9ACTN</name>
<feature type="domain" description="ANTAR" evidence="7">
    <location>
        <begin position="187"/>
        <end position="248"/>
    </location>
</feature>
<accession>A0A6I6NJA1</accession>
<dbReference type="PANTHER" id="PTHR43304">
    <property type="entry name" value="PHYTOCHROME-LIKE PROTEIN CPH1"/>
    <property type="match status" value="1"/>
</dbReference>
<evidence type="ECO:0000313" key="8">
    <source>
        <dbReference type="EMBL" id="QHA09035.1"/>
    </source>
</evidence>
<feature type="domain" description="PAS" evidence="6">
    <location>
        <begin position="93"/>
        <end position="138"/>
    </location>
</feature>
<dbReference type="KEGG" id="sbro:GQF42_42660"/>
<evidence type="ECO:0000259" key="7">
    <source>
        <dbReference type="PROSITE" id="PS50921"/>
    </source>
</evidence>
<comment type="catalytic activity">
    <reaction evidence="1">
        <text>ATP + protein L-histidine = ADP + protein N-phospho-L-histidine.</text>
        <dbReference type="EC" id="2.7.13.3"/>
    </reaction>
</comment>
<protein>
    <recommendedName>
        <fullName evidence="2">histidine kinase</fullName>
        <ecNumber evidence="2">2.7.13.3</ecNumber>
    </recommendedName>
</protein>
<dbReference type="InterPro" id="IPR052162">
    <property type="entry name" value="Sensor_kinase/Photoreceptor"/>
</dbReference>
<keyword evidence="5" id="KW-0418">Kinase</keyword>
<dbReference type="AlphaFoldDB" id="A0A6I6NJA1"/>
<dbReference type="PANTHER" id="PTHR43304:SF1">
    <property type="entry name" value="PAC DOMAIN-CONTAINING PROTEIN"/>
    <property type="match status" value="1"/>
</dbReference>
<dbReference type="SMART" id="SM01012">
    <property type="entry name" value="ANTAR"/>
    <property type="match status" value="1"/>
</dbReference>
<dbReference type="Proteomes" id="UP000436138">
    <property type="component" value="Chromosome"/>
</dbReference>
<dbReference type="EMBL" id="CP047020">
    <property type="protein sequence ID" value="QHA09035.1"/>
    <property type="molecule type" value="Genomic_DNA"/>
</dbReference>
<proteinExistence type="predicted"/>
<dbReference type="Gene3D" id="1.10.10.10">
    <property type="entry name" value="Winged helix-like DNA-binding domain superfamily/Winged helix DNA-binding domain"/>
    <property type="match status" value="1"/>
</dbReference>
<dbReference type="PROSITE" id="PS50112">
    <property type="entry name" value="PAS"/>
    <property type="match status" value="1"/>
</dbReference>
<keyword evidence="4" id="KW-0808">Transferase</keyword>